<name>A0ABS9QKB3_9HYPH</name>
<feature type="signal peptide" evidence="1">
    <location>
        <begin position="1"/>
        <end position="19"/>
    </location>
</feature>
<accession>A0ABS9QKB3</accession>
<evidence type="ECO:0008006" key="4">
    <source>
        <dbReference type="Google" id="ProtNLM"/>
    </source>
</evidence>
<keyword evidence="3" id="KW-1185">Reference proteome</keyword>
<comment type="caution">
    <text evidence="2">The sequence shown here is derived from an EMBL/GenBank/DDBJ whole genome shotgun (WGS) entry which is preliminary data.</text>
</comment>
<evidence type="ECO:0000256" key="1">
    <source>
        <dbReference type="SAM" id="SignalP"/>
    </source>
</evidence>
<keyword evidence="1" id="KW-0732">Signal</keyword>
<evidence type="ECO:0000313" key="3">
    <source>
        <dbReference type="Proteomes" id="UP001201701"/>
    </source>
</evidence>
<protein>
    <recommendedName>
        <fullName evidence="4">DUF992 domain-containing protein</fullName>
    </recommendedName>
</protein>
<organism evidence="2 3">
    <name type="scientific">Mesorhizobium retamae</name>
    <dbReference type="NCBI Taxonomy" id="2912854"/>
    <lineage>
        <taxon>Bacteria</taxon>
        <taxon>Pseudomonadati</taxon>
        <taxon>Pseudomonadota</taxon>
        <taxon>Alphaproteobacteria</taxon>
        <taxon>Hyphomicrobiales</taxon>
        <taxon>Phyllobacteriaceae</taxon>
        <taxon>Mesorhizobium</taxon>
    </lineage>
</organism>
<proteinExistence type="predicted"/>
<sequence length="107" mass="11444">MKKILMLGFAALAATNAQATTTNGVAINVTGIVAGAADLSVYNLAGPRIKSAFMYCTFRDSDGQRIDSVPVYVANLEPGETANQRATMSNRIIANKVDCFLESVRRD</sequence>
<reference evidence="2 3" key="1">
    <citation type="submission" date="2022-02" db="EMBL/GenBank/DDBJ databases">
        <title>Draft genome sequence of Mezorhizobium retamae strain IRAMC:0171 isolated from Retama raetam nodules.</title>
        <authorList>
            <person name="Bengaied R."/>
            <person name="Sbissi I."/>
            <person name="Huber K."/>
            <person name="Ghodbane F."/>
            <person name="Nouioui I."/>
            <person name="Tarhouni M."/>
            <person name="Gtari M."/>
        </authorList>
    </citation>
    <scope>NUCLEOTIDE SEQUENCE [LARGE SCALE GENOMIC DNA]</scope>
    <source>
        <strain evidence="2 3">IRAMC:0171</strain>
    </source>
</reference>
<dbReference type="EMBL" id="JAKREW010000020">
    <property type="protein sequence ID" value="MCG7507059.1"/>
    <property type="molecule type" value="Genomic_DNA"/>
</dbReference>
<evidence type="ECO:0000313" key="2">
    <source>
        <dbReference type="EMBL" id="MCG7507059.1"/>
    </source>
</evidence>
<dbReference type="RefSeq" id="WP_239367843.1">
    <property type="nucleotide sequence ID" value="NZ_JAKREW010000020.1"/>
</dbReference>
<gene>
    <name evidence="2" type="ORF">L4923_18685</name>
</gene>
<feature type="chain" id="PRO_5045328365" description="DUF992 domain-containing protein" evidence="1">
    <location>
        <begin position="20"/>
        <end position="107"/>
    </location>
</feature>
<dbReference type="Proteomes" id="UP001201701">
    <property type="component" value="Unassembled WGS sequence"/>
</dbReference>